<feature type="transmembrane region" description="Helical" evidence="1">
    <location>
        <begin position="152"/>
        <end position="171"/>
    </location>
</feature>
<sequence>MAAPSRHPQVHYPWYKKEDTDAFFALFQNNIANFVIIAITMLGMEFPASIVFGQVLPGAAVAVMVGNFYYAWSAARLARKENRADVTALSYGISTPVMFVFLFGVLLPAKQLTGDAELAWKVAVAACFISGAIEAVISLIGRWVQYHLPRAAMLGAVAGVALTFIAGEMLFKTLEMPVIGLLVLAIIIVGLVARVAMPFRLPTSLFAIVVGTAMAYLIGDAGGERFSDAFTHLGFYPLLPNLAWLEGLGLLFTGMLAVLTVVLPITLYNAIETMNNVEAMEAAGDKYDVRECQAVDGVGTMLGALFGGVFPTTVYIATVGAKWMGAGRGYSLLNGAVYAAATMFGLIAALAAVIPVSVVAPILVFVGMSMIATAFQSNDTRYYPAVALAMLPYFANYVMTRFNRAAEETVSGISAGVVPLGQGAMFTAIFIGAMTVAVIDHQFRRAAAFAAVAAGFAFVGLMHAPELALNAAWDYTLGYLVMGALFLYFAWQEGRRAATALGNPPR</sequence>
<dbReference type="RefSeq" id="WP_089681214.1">
    <property type="nucleotide sequence ID" value="NZ_FNIV01000018.1"/>
</dbReference>
<feature type="transmembrane region" description="Helical" evidence="1">
    <location>
        <begin position="242"/>
        <end position="265"/>
    </location>
</feature>
<feature type="transmembrane region" description="Helical" evidence="1">
    <location>
        <begin position="118"/>
        <end position="140"/>
    </location>
</feature>
<name>A0A1H0NR58_9GAMM</name>
<keyword evidence="1" id="KW-0812">Transmembrane</keyword>
<dbReference type="STRING" id="419597.SAMN04487957_1186"/>
<dbReference type="PANTHER" id="PTHR31610">
    <property type="entry name" value="SLR0360 PROTEIN"/>
    <property type="match status" value="1"/>
</dbReference>
<proteinExistence type="predicted"/>
<gene>
    <name evidence="2" type="ORF">SAMN04487957_1186</name>
</gene>
<dbReference type="OrthoDB" id="3320984at2"/>
<dbReference type="Proteomes" id="UP000199075">
    <property type="component" value="Unassembled WGS sequence"/>
</dbReference>
<accession>A0A1H0NR58</accession>
<feature type="transmembrane region" description="Helical" evidence="1">
    <location>
        <begin position="177"/>
        <end position="197"/>
    </location>
</feature>
<dbReference type="AlphaFoldDB" id="A0A1H0NR58"/>
<organism evidence="2 3">
    <name type="scientific">Halomonas shengliensis</name>
    <dbReference type="NCBI Taxonomy" id="419597"/>
    <lineage>
        <taxon>Bacteria</taxon>
        <taxon>Pseudomonadati</taxon>
        <taxon>Pseudomonadota</taxon>
        <taxon>Gammaproteobacteria</taxon>
        <taxon>Oceanospirillales</taxon>
        <taxon>Halomonadaceae</taxon>
        <taxon>Halomonas</taxon>
    </lineage>
</organism>
<feature type="transmembrane region" description="Helical" evidence="1">
    <location>
        <begin position="446"/>
        <end position="465"/>
    </location>
</feature>
<protein>
    <submittedName>
        <fullName evidence="2">Putative MFS transporter, AGZA family, xanthine/uracil permease</fullName>
    </submittedName>
</protein>
<evidence type="ECO:0000313" key="2">
    <source>
        <dbReference type="EMBL" id="SDO95282.1"/>
    </source>
</evidence>
<dbReference type="EMBL" id="FNIV01000018">
    <property type="protein sequence ID" value="SDO95282.1"/>
    <property type="molecule type" value="Genomic_DNA"/>
</dbReference>
<keyword evidence="3" id="KW-1185">Reference proteome</keyword>
<keyword evidence="1" id="KW-0472">Membrane</keyword>
<feature type="transmembrane region" description="Helical" evidence="1">
    <location>
        <begin position="332"/>
        <end position="352"/>
    </location>
</feature>
<feature type="transmembrane region" description="Helical" evidence="1">
    <location>
        <begin position="21"/>
        <end position="44"/>
    </location>
</feature>
<dbReference type="PANTHER" id="PTHR31610:SF0">
    <property type="entry name" value="SLC26A_SULP TRANSPORTER DOMAIN-CONTAINING PROTEIN"/>
    <property type="match status" value="1"/>
</dbReference>
<keyword evidence="1" id="KW-1133">Transmembrane helix</keyword>
<feature type="transmembrane region" description="Helical" evidence="1">
    <location>
        <begin position="84"/>
        <end position="106"/>
    </location>
</feature>
<feature type="transmembrane region" description="Helical" evidence="1">
    <location>
        <begin position="471"/>
        <end position="491"/>
    </location>
</feature>
<feature type="transmembrane region" description="Helical" evidence="1">
    <location>
        <begin position="50"/>
        <end position="72"/>
    </location>
</feature>
<evidence type="ECO:0000313" key="3">
    <source>
        <dbReference type="Proteomes" id="UP000199075"/>
    </source>
</evidence>
<feature type="transmembrane region" description="Helical" evidence="1">
    <location>
        <begin position="382"/>
        <end position="400"/>
    </location>
</feature>
<evidence type="ECO:0000256" key="1">
    <source>
        <dbReference type="SAM" id="Phobius"/>
    </source>
</evidence>
<feature type="transmembrane region" description="Helical" evidence="1">
    <location>
        <begin position="420"/>
        <end position="439"/>
    </location>
</feature>
<reference evidence="3" key="1">
    <citation type="submission" date="2016-10" db="EMBL/GenBank/DDBJ databases">
        <authorList>
            <person name="Varghese N."/>
            <person name="Submissions S."/>
        </authorList>
    </citation>
    <scope>NUCLEOTIDE SEQUENCE [LARGE SCALE GENOMIC DNA]</scope>
    <source>
        <strain evidence="3">CGMCC 1.6444</strain>
    </source>
</reference>
<feature type="transmembrane region" description="Helical" evidence="1">
    <location>
        <begin position="204"/>
        <end position="222"/>
    </location>
</feature>